<sequence>MFLGKNLLAYLVMALGFALAAGNVMALVKPPPRAHAEGDLAQAPKARSYLMIAIGAIAGLWSLASLIR</sequence>
<feature type="transmembrane region" description="Helical" evidence="1">
    <location>
        <begin position="7"/>
        <end position="28"/>
    </location>
</feature>
<keyword evidence="1" id="KW-1133">Transmembrane helix</keyword>
<proteinExistence type="predicted"/>
<organism evidence="2">
    <name type="scientific">freshwater metagenome</name>
    <dbReference type="NCBI Taxonomy" id="449393"/>
    <lineage>
        <taxon>unclassified sequences</taxon>
        <taxon>metagenomes</taxon>
        <taxon>ecological metagenomes</taxon>
    </lineage>
</organism>
<dbReference type="EMBL" id="CAEZZL010000093">
    <property type="protein sequence ID" value="CAB4766341.1"/>
    <property type="molecule type" value="Genomic_DNA"/>
</dbReference>
<protein>
    <submittedName>
        <fullName evidence="2">Unannotated protein</fullName>
    </submittedName>
</protein>
<evidence type="ECO:0000313" key="3">
    <source>
        <dbReference type="EMBL" id="CAB5056306.1"/>
    </source>
</evidence>
<feature type="transmembrane region" description="Helical" evidence="1">
    <location>
        <begin position="48"/>
        <end position="67"/>
    </location>
</feature>
<gene>
    <name evidence="2" type="ORF">UFOPK2870_01052</name>
    <name evidence="3" type="ORF">UFOPK4293_01485</name>
</gene>
<accession>A0A6J6V2G4</accession>
<keyword evidence="1" id="KW-0812">Transmembrane</keyword>
<reference evidence="2" key="1">
    <citation type="submission" date="2020-05" db="EMBL/GenBank/DDBJ databases">
        <authorList>
            <person name="Chiriac C."/>
            <person name="Salcher M."/>
            <person name="Ghai R."/>
            <person name="Kavagutti S V."/>
        </authorList>
    </citation>
    <scope>NUCLEOTIDE SEQUENCE</scope>
</reference>
<evidence type="ECO:0000256" key="1">
    <source>
        <dbReference type="SAM" id="Phobius"/>
    </source>
</evidence>
<keyword evidence="1" id="KW-0472">Membrane</keyword>
<evidence type="ECO:0000313" key="2">
    <source>
        <dbReference type="EMBL" id="CAB4766341.1"/>
    </source>
</evidence>
<dbReference type="EMBL" id="CAFBQH010000121">
    <property type="protein sequence ID" value="CAB5056306.1"/>
    <property type="molecule type" value="Genomic_DNA"/>
</dbReference>
<name>A0A6J6V2G4_9ZZZZ</name>
<dbReference type="AlphaFoldDB" id="A0A6J6V2G4"/>